<evidence type="ECO:0000313" key="2">
    <source>
        <dbReference type="Proteomes" id="UP000257109"/>
    </source>
</evidence>
<proteinExistence type="predicted"/>
<feature type="non-terminal residue" evidence="1">
    <location>
        <position position="1"/>
    </location>
</feature>
<evidence type="ECO:0000313" key="1">
    <source>
        <dbReference type="EMBL" id="RDX65104.1"/>
    </source>
</evidence>
<comment type="caution">
    <text evidence="1">The sequence shown here is derived from an EMBL/GenBank/DDBJ whole genome shotgun (WGS) entry which is preliminary data.</text>
</comment>
<dbReference type="PANTHER" id="PTHR35046">
    <property type="entry name" value="ZINC KNUCKLE (CCHC-TYPE) FAMILY PROTEIN"/>
    <property type="match status" value="1"/>
</dbReference>
<protein>
    <submittedName>
        <fullName evidence="1">Uncharacterized protein</fullName>
    </submittedName>
</protein>
<dbReference type="PANTHER" id="PTHR35046:SF9">
    <property type="entry name" value="RNA-DIRECTED DNA POLYMERASE"/>
    <property type="match status" value="1"/>
</dbReference>
<name>A0A371EGJ8_MUCPR</name>
<gene>
    <name evidence="1" type="ORF">CR513_56266</name>
</gene>
<dbReference type="AlphaFoldDB" id="A0A371EGJ8"/>
<accession>A0A371EGJ8</accession>
<dbReference type="EMBL" id="QJKJ01014061">
    <property type="protein sequence ID" value="RDX65104.1"/>
    <property type="molecule type" value="Genomic_DNA"/>
</dbReference>
<organism evidence="1 2">
    <name type="scientific">Mucuna pruriens</name>
    <name type="common">Velvet bean</name>
    <name type="synonym">Dolichos pruriens</name>
    <dbReference type="NCBI Taxonomy" id="157652"/>
    <lineage>
        <taxon>Eukaryota</taxon>
        <taxon>Viridiplantae</taxon>
        <taxon>Streptophyta</taxon>
        <taxon>Embryophyta</taxon>
        <taxon>Tracheophyta</taxon>
        <taxon>Spermatophyta</taxon>
        <taxon>Magnoliopsida</taxon>
        <taxon>eudicotyledons</taxon>
        <taxon>Gunneridae</taxon>
        <taxon>Pentapetalae</taxon>
        <taxon>rosids</taxon>
        <taxon>fabids</taxon>
        <taxon>Fabales</taxon>
        <taxon>Fabaceae</taxon>
        <taxon>Papilionoideae</taxon>
        <taxon>50 kb inversion clade</taxon>
        <taxon>NPAAA clade</taxon>
        <taxon>indigoferoid/millettioid clade</taxon>
        <taxon>Phaseoleae</taxon>
        <taxon>Mucuna</taxon>
    </lineage>
</organism>
<reference evidence="1" key="1">
    <citation type="submission" date="2018-05" db="EMBL/GenBank/DDBJ databases">
        <title>Draft genome of Mucuna pruriens seed.</title>
        <authorList>
            <person name="Nnadi N.E."/>
            <person name="Vos R."/>
            <person name="Hasami M.H."/>
            <person name="Devisetty U.K."/>
            <person name="Aguiy J.C."/>
        </authorList>
    </citation>
    <scope>NUCLEOTIDE SEQUENCE [LARGE SCALE GENOMIC DNA]</scope>
    <source>
        <strain evidence="1">JCA_2017</strain>
    </source>
</reference>
<dbReference type="Proteomes" id="UP000257109">
    <property type="component" value="Unassembled WGS sequence"/>
</dbReference>
<keyword evidence="2" id="KW-1185">Reference proteome</keyword>
<sequence>MSNKGFQIITLTFPRITIMQTILLKLSKRVKEGEPLEETPKKKKNDLMKHVFYVYASLSKGGVRNLAQRKGHIASQCPNKRTMIMKDNGEVETKEEYDNDLISFLEDDNEELPHDGDLLVDKQVLEPFAIEKYQDEALCDVVPMEAGHILLGC</sequence>
<dbReference type="OrthoDB" id="1747743at2759"/>